<dbReference type="Gene3D" id="3.40.50.1820">
    <property type="entry name" value="alpha/beta hydrolase"/>
    <property type="match status" value="1"/>
</dbReference>
<dbReference type="ESTHER" id="sanks-d1bfe7">
    <property type="family name" value="HNLyase_Bact"/>
</dbReference>
<sequence length="249" mass="26240">MSTSTHDLTHDLEPLPLHVVLVPGFWLGAWAWDDVVPHLGAAGLVPHAVTLPGLGDVAEDRSGVTRDDHVRAVLDVVAPLEGDVVLVGHSGGGAVVHEALDRDPGRVRRVVYVDSGPLVDGAALFPDVPAEAVEIPLPSWEDLAAQGSSLEGVDEAGLARFRDRAVPHPAAVARGAVRLGDQARLDVPVTVICTSLPSEVLRQMAHPGPPLHTELGSLDATYVDLPTGHWPMFSRPADLAEEIVRAAQA</sequence>
<organism evidence="2 3">
    <name type="scientific">Sanguibacter keddieii (strain ATCC 51767 / DSM 10542 / NCFB 3025 / ST-74)</name>
    <dbReference type="NCBI Taxonomy" id="446469"/>
    <lineage>
        <taxon>Bacteria</taxon>
        <taxon>Bacillati</taxon>
        <taxon>Actinomycetota</taxon>
        <taxon>Actinomycetes</taxon>
        <taxon>Micrococcales</taxon>
        <taxon>Sanguibacteraceae</taxon>
        <taxon>Sanguibacter</taxon>
    </lineage>
</organism>
<dbReference type="PANTHER" id="PTHR37017">
    <property type="entry name" value="AB HYDROLASE-1 DOMAIN-CONTAINING PROTEIN-RELATED"/>
    <property type="match status" value="1"/>
</dbReference>
<dbReference type="GO" id="GO:0003824">
    <property type="term" value="F:catalytic activity"/>
    <property type="evidence" value="ECO:0007669"/>
    <property type="project" value="UniProtKB-ARBA"/>
</dbReference>
<dbReference type="InterPro" id="IPR000073">
    <property type="entry name" value="AB_hydrolase_1"/>
</dbReference>
<dbReference type="KEGG" id="ske:Sked_35630"/>
<name>D1BFE7_SANKS</name>
<protein>
    <recommendedName>
        <fullName evidence="1">AB hydrolase-1 domain-containing protein</fullName>
    </recommendedName>
</protein>
<dbReference type="PANTHER" id="PTHR37017:SF11">
    <property type="entry name" value="ESTERASE_LIPASE_THIOESTERASE DOMAIN-CONTAINING PROTEIN"/>
    <property type="match status" value="1"/>
</dbReference>
<dbReference type="AlphaFoldDB" id="D1BFE7"/>
<gene>
    <name evidence="2" type="ordered locus">Sked_35630</name>
</gene>
<accession>D1BFE7</accession>
<evidence type="ECO:0000313" key="2">
    <source>
        <dbReference type="EMBL" id="ACZ23450.1"/>
    </source>
</evidence>
<dbReference type="SUPFAM" id="SSF53474">
    <property type="entry name" value="alpha/beta-Hydrolases"/>
    <property type="match status" value="1"/>
</dbReference>
<dbReference type="InterPro" id="IPR029058">
    <property type="entry name" value="AB_hydrolase_fold"/>
</dbReference>
<dbReference type="eggNOG" id="COG0596">
    <property type="taxonomic scope" value="Bacteria"/>
</dbReference>
<keyword evidence="3" id="KW-1185">Reference proteome</keyword>
<dbReference type="RefSeq" id="WP_012868518.1">
    <property type="nucleotide sequence ID" value="NC_013521.1"/>
</dbReference>
<evidence type="ECO:0000313" key="3">
    <source>
        <dbReference type="Proteomes" id="UP000000322"/>
    </source>
</evidence>
<proteinExistence type="predicted"/>
<dbReference type="InterPro" id="IPR052897">
    <property type="entry name" value="Sec-Metab_Biosynth_Hydrolase"/>
</dbReference>
<dbReference type="HOGENOM" id="CLU_046066_3_2_11"/>
<dbReference type="EMBL" id="CP001819">
    <property type="protein sequence ID" value="ACZ23450.1"/>
    <property type="molecule type" value="Genomic_DNA"/>
</dbReference>
<feature type="domain" description="AB hydrolase-1" evidence="1">
    <location>
        <begin position="19"/>
        <end position="241"/>
    </location>
</feature>
<dbReference type="STRING" id="446469.Sked_35630"/>
<dbReference type="OrthoDB" id="9773549at2"/>
<dbReference type="Pfam" id="PF12697">
    <property type="entry name" value="Abhydrolase_6"/>
    <property type="match status" value="1"/>
</dbReference>
<reference evidence="2 3" key="1">
    <citation type="journal article" date="2009" name="Stand. Genomic Sci.">
        <title>Complete genome sequence of Sanguibacter keddieii type strain (ST-74).</title>
        <authorList>
            <person name="Ivanova N."/>
            <person name="Sikorski J."/>
            <person name="Sims D."/>
            <person name="Brettin T."/>
            <person name="Detter J.C."/>
            <person name="Han C."/>
            <person name="Lapidus A."/>
            <person name="Copeland A."/>
            <person name="Glavina Del Rio T."/>
            <person name="Nolan M."/>
            <person name="Chen F."/>
            <person name="Lucas S."/>
            <person name="Tice H."/>
            <person name="Cheng J.F."/>
            <person name="Bruce D."/>
            <person name="Goodwin L."/>
            <person name="Pitluck S."/>
            <person name="Pati A."/>
            <person name="Mavromatis K."/>
            <person name="Chen A."/>
            <person name="Palaniappan K."/>
            <person name="D'haeseleer P."/>
            <person name="Chain P."/>
            <person name="Bristow J."/>
            <person name="Eisen J.A."/>
            <person name="Markowitz V."/>
            <person name="Hugenholtz P."/>
            <person name="Goker M."/>
            <person name="Pukall R."/>
            <person name="Klenk H.P."/>
            <person name="Kyrpides N.C."/>
        </authorList>
    </citation>
    <scope>NUCLEOTIDE SEQUENCE [LARGE SCALE GENOMIC DNA]</scope>
    <source>
        <strain evidence="3">ATCC 51767 / DSM 10542 / NCFB 3025 / ST-74</strain>
    </source>
</reference>
<dbReference type="Proteomes" id="UP000000322">
    <property type="component" value="Chromosome"/>
</dbReference>
<evidence type="ECO:0000259" key="1">
    <source>
        <dbReference type="Pfam" id="PF12697"/>
    </source>
</evidence>